<dbReference type="PANTHER" id="PTHR43280">
    <property type="entry name" value="ARAC-FAMILY TRANSCRIPTIONAL REGULATOR"/>
    <property type="match status" value="1"/>
</dbReference>
<protein>
    <recommendedName>
        <fullName evidence="4">HTH araC/xylS-type domain-containing protein</fullName>
    </recommendedName>
</protein>
<proteinExistence type="predicted"/>
<dbReference type="InterPro" id="IPR018062">
    <property type="entry name" value="HTH_AraC-typ_CS"/>
</dbReference>
<dbReference type="GO" id="GO:0003700">
    <property type="term" value="F:DNA-binding transcription factor activity"/>
    <property type="evidence" value="ECO:0007669"/>
    <property type="project" value="InterPro"/>
</dbReference>
<dbReference type="Gene3D" id="1.10.10.60">
    <property type="entry name" value="Homeodomain-like"/>
    <property type="match status" value="2"/>
</dbReference>
<dbReference type="SUPFAM" id="SSF46689">
    <property type="entry name" value="Homeodomain-like"/>
    <property type="match status" value="2"/>
</dbReference>
<reference evidence="5 6" key="1">
    <citation type="submission" date="2016-10" db="EMBL/GenBank/DDBJ databases">
        <title>Paenibacillus species isolates.</title>
        <authorList>
            <person name="Beno S.M."/>
        </authorList>
    </citation>
    <scope>NUCLEOTIDE SEQUENCE [LARGE SCALE GENOMIC DNA]</scope>
    <source>
        <strain evidence="5 6">FSL H7-0604</strain>
    </source>
</reference>
<evidence type="ECO:0000256" key="2">
    <source>
        <dbReference type="ARBA" id="ARBA00023125"/>
    </source>
</evidence>
<evidence type="ECO:0000313" key="5">
    <source>
        <dbReference type="EMBL" id="OMD27275.1"/>
    </source>
</evidence>
<name>A0A1R0X2Y3_9BACL</name>
<comment type="caution">
    <text evidence="5">The sequence shown here is derived from an EMBL/GenBank/DDBJ whole genome shotgun (WGS) entry which is preliminary data.</text>
</comment>
<dbReference type="Pfam" id="PF12833">
    <property type="entry name" value="HTH_18"/>
    <property type="match status" value="1"/>
</dbReference>
<keyword evidence="2" id="KW-0238">DNA-binding</keyword>
<dbReference type="InterPro" id="IPR009057">
    <property type="entry name" value="Homeodomain-like_sf"/>
</dbReference>
<dbReference type="Gene3D" id="2.60.120.10">
    <property type="entry name" value="Jelly Rolls"/>
    <property type="match status" value="1"/>
</dbReference>
<evidence type="ECO:0000256" key="1">
    <source>
        <dbReference type="ARBA" id="ARBA00023015"/>
    </source>
</evidence>
<dbReference type="Proteomes" id="UP000187465">
    <property type="component" value="Unassembled WGS sequence"/>
</dbReference>
<dbReference type="InterPro" id="IPR018060">
    <property type="entry name" value="HTH_AraC"/>
</dbReference>
<sequence>MQRTTELFKSEVFFQNDLHLLVNRYSENFHAPFHAHEFIEYCYVAEGRGFHHLENEIFPVRKGMLFVIPVGAPHVFRPATSDTLGNRLIVYNCLFDMQMVEQLNIVLQEPSIREHLATLGSSSSSYFSVSDRDGSIERLMLNLYHEMSVSGMGSKTMLYTLLSQLIIAVYRQKYGEDDKSTMDMADFTQVIQYLEHNLSEKITLAELARITQWSSRHLQRMFHKHTGQSFGTYLKNLRMHKSCELLRTSGHKINTIAELVGYRDIDSFNAVFKKIVGQTPIAYRKLYRS</sequence>
<feature type="domain" description="HTH araC/xylS-type" evidence="4">
    <location>
        <begin position="188"/>
        <end position="286"/>
    </location>
</feature>
<dbReference type="SUPFAM" id="SSF51215">
    <property type="entry name" value="Regulatory protein AraC"/>
    <property type="match status" value="1"/>
</dbReference>
<organism evidence="5 6">
    <name type="scientific">Paenibacillus odorifer</name>
    <dbReference type="NCBI Taxonomy" id="189426"/>
    <lineage>
        <taxon>Bacteria</taxon>
        <taxon>Bacillati</taxon>
        <taxon>Bacillota</taxon>
        <taxon>Bacilli</taxon>
        <taxon>Bacillales</taxon>
        <taxon>Paenibacillaceae</taxon>
        <taxon>Paenibacillus</taxon>
    </lineage>
</organism>
<dbReference type="PROSITE" id="PS00041">
    <property type="entry name" value="HTH_ARAC_FAMILY_1"/>
    <property type="match status" value="1"/>
</dbReference>
<dbReference type="Pfam" id="PF02311">
    <property type="entry name" value="AraC_binding"/>
    <property type="match status" value="1"/>
</dbReference>
<accession>A0A1R0X2Y3</accession>
<keyword evidence="1" id="KW-0805">Transcription regulation</keyword>
<dbReference type="AlphaFoldDB" id="A0A1R0X2Y3"/>
<dbReference type="RefSeq" id="WP_036689729.1">
    <property type="nucleotide sequence ID" value="NZ_MKQP01000037.1"/>
</dbReference>
<evidence type="ECO:0000313" key="6">
    <source>
        <dbReference type="Proteomes" id="UP000187465"/>
    </source>
</evidence>
<dbReference type="InterPro" id="IPR037923">
    <property type="entry name" value="HTH-like"/>
</dbReference>
<dbReference type="PROSITE" id="PS01124">
    <property type="entry name" value="HTH_ARAC_FAMILY_2"/>
    <property type="match status" value="1"/>
</dbReference>
<evidence type="ECO:0000259" key="4">
    <source>
        <dbReference type="PROSITE" id="PS01124"/>
    </source>
</evidence>
<dbReference type="SMART" id="SM00342">
    <property type="entry name" value="HTH_ARAC"/>
    <property type="match status" value="1"/>
</dbReference>
<dbReference type="EMBL" id="MKQP01000037">
    <property type="protein sequence ID" value="OMD27275.1"/>
    <property type="molecule type" value="Genomic_DNA"/>
</dbReference>
<dbReference type="InterPro" id="IPR014710">
    <property type="entry name" value="RmlC-like_jellyroll"/>
</dbReference>
<dbReference type="GO" id="GO:0043565">
    <property type="term" value="F:sequence-specific DNA binding"/>
    <property type="evidence" value="ECO:0007669"/>
    <property type="project" value="InterPro"/>
</dbReference>
<keyword evidence="3" id="KW-0804">Transcription</keyword>
<dbReference type="PANTHER" id="PTHR43280:SF28">
    <property type="entry name" value="HTH-TYPE TRANSCRIPTIONAL ACTIVATOR RHAS"/>
    <property type="match status" value="1"/>
</dbReference>
<gene>
    <name evidence="5" type="ORF">BJP51_25555</name>
</gene>
<dbReference type="InterPro" id="IPR003313">
    <property type="entry name" value="AraC-bd"/>
</dbReference>
<evidence type="ECO:0000256" key="3">
    <source>
        <dbReference type="ARBA" id="ARBA00023163"/>
    </source>
</evidence>